<evidence type="ECO:0000256" key="2">
    <source>
        <dbReference type="SAM" id="SignalP"/>
    </source>
</evidence>
<evidence type="ECO:0000259" key="3">
    <source>
        <dbReference type="PROSITE" id="PS50234"/>
    </source>
</evidence>
<dbReference type="InterPro" id="IPR002035">
    <property type="entry name" value="VWF_A"/>
</dbReference>
<dbReference type="AlphaFoldDB" id="A6G560"/>
<dbReference type="EMBL" id="ABCS01000024">
    <property type="protein sequence ID" value="EDM78972.1"/>
    <property type="molecule type" value="Genomic_DNA"/>
</dbReference>
<keyword evidence="2" id="KW-0732">Signal</keyword>
<evidence type="ECO:0000256" key="1">
    <source>
        <dbReference type="SAM" id="MobiDB-lite"/>
    </source>
</evidence>
<feature type="domain" description="VWFA" evidence="3">
    <location>
        <begin position="78"/>
        <end position="274"/>
    </location>
</feature>
<organism evidence="4 5">
    <name type="scientific">Plesiocystis pacifica SIR-1</name>
    <dbReference type="NCBI Taxonomy" id="391625"/>
    <lineage>
        <taxon>Bacteria</taxon>
        <taxon>Pseudomonadati</taxon>
        <taxon>Myxococcota</taxon>
        <taxon>Polyangia</taxon>
        <taxon>Nannocystales</taxon>
        <taxon>Nannocystaceae</taxon>
        <taxon>Plesiocystis</taxon>
    </lineage>
</organism>
<reference evidence="4 5" key="1">
    <citation type="submission" date="2007-06" db="EMBL/GenBank/DDBJ databases">
        <authorList>
            <person name="Shimkets L."/>
            <person name="Ferriera S."/>
            <person name="Johnson J."/>
            <person name="Kravitz S."/>
            <person name="Beeson K."/>
            <person name="Sutton G."/>
            <person name="Rogers Y.-H."/>
            <person name="Friedman R."/>
            <person name="Frazier M."/>
            <person name="Venter J.C."/>
        </authorList>
    </citation>
    <scope>NUCLEOTIDE SEQUENCE [LARGE SCALE GENOMIC DNA]</scope>
    <source>
        <strain evidence="4 5">SIR-1</strain>
    </source>
</reference>
<protein>
    <recommendedName>
        <fullName evidence="3">VWFA domain-containing protein</fullName>
    </recommendedName>
</protein>
<sequence length="349" mass="36193">MMWAAAALPLAALSGCAVPCVDDGLGQKFCPEEETAADEVGETSPTETDTTDNGDEAMEDDGFECPVAEVELSPQTPNITLLVDRSGSMDEDFGGISRWQAVGDTLLDPDVGVVAPLQGDIRFGLSLYDNPGDMCPRVESTPLALNALADMTALYQSAAPEGDTPTGSALTSVADVVAQDPDPGEKVIVLATDGEPDTCAQPNPDEGQPEAVAAAQAAYAQGVRTVIVSVGSGISADHLQDMANAGAGVQPGGSDAVYYQALDQASLIDAFSEIIAGVRECTIDLDTALLPEAIDFCQVTINDEPVPYDESDGWQLNGSLQIELVGAACDSIQDGEIVIEMNCDCEAVE</sequence>
<dbReference type="SMART" id="SM00327">
    <property type="entry name" value="VWA"/>
    <property type="match status" value="1"/>
</dbReference>
<dbReference type="Proteomes" id="UP000005801">
    <property type="component" value="Unassembled WGS sequence"/>
</dbReference>
<dbReference type="CDD" id="cd00198">
    <property type="entry name" value="vWFA"/>
    <property type="match status" value="1"/>
</dbReference>
<dbReference type="Gene3D" id="3.40.50.410">
    <property type="entry name" value="von Willebrand factor, type A domain"/>
    <property type="match status" value="1"/>
</dbReference>
<dbReference type="eggNOG" id="COG2304">
    <property type="taxonomic scope" value="Bacteria"/>
</dbReference>
<accession>A6G560</accession>
<dbReference type="SUPFAM" id="SSF53300">
    <property type="entry name" value="vWA-like"/>
    <property type="match status" value="1"/>
</dbReference>
<feature type="chain" id="PRO_5002695129" description="VWFA domain-containing protein" evidence="2">
    <location>
        <begin position="20"/>
        <end position="349"/>
    </location>
</feature>
<feature type="signal peptide" evidence="2">
    <location>
        <begin position="1"/>
        <end position="19"/>
    </location>
</feature>
<dbReference type="Pfam" id="PF00092">
    <property type="entry name" value="VWA"/>
    <property type="match status" value="1"/>
</dbReference>
<dbReference type="PROSITE" id="PS50234">
    <property type="entry name" value="VWFA"/>
    <property type="match status" value="1"/>
</dbReference>
<gene>
    <name evidence="4" type="ORF">PPSIR1_07008</name>
</gene>
<feature type="region of interest" description="Disordered" evidence="1">
    <location>
        <begin position="34"/>
        <end position="56"/>
    </location>
</feature>
<keyword evidence="5" id="KW-1185">Reference proteome</keyword>
<name>A6G560_9BACT</name>
<comment type="caution">
    <text evidence="4">The sequence shown here is derived from an EMBL/GenBank/DDBJ whole genome shotgun (WGS) entry which is preliminary data.</text>
</comment>
<dbReference type="InterPro" id="IPR036465">
    <property type="entry name" value="vWFA_dom_sf"/>
</dbReference>
<proteinExistence type="predicted"/>
<evidence type="ECO:0000313" key="5">
    <source>
        <dbReference type="Proteomes" id="UP000005801"/>
    </source>
</evidence>
<evidence type="ECO:0000313" key="4">
    <source>
        <dbReference type="EMBL" id="EDM78972.1"/>
    </source>
</evidence>
<dbReference type="STRING" id="391625.PPSIR1_07008"/>